<organism evidence="4 5">
    <name type="scientific">Lacticaseibacillus brantae DSM 23927</name>
    <dbReference type="NCBI Taxonomy" id="1423727"/>
    <lineage>
        <taxon>Bacteria</taxon>
        <taxon>Bacillati</taxon>
        <taxon>Bacillota</taxon>
        <taxon>Bacilli</taxon>
        <taxon>Lactobacillales</taxon>
        <taxon>Lactobacillaceae</taxon>
        <taxon>Lacticaseibacillus</taxon>
    </lineage>
</organism>
<dbReference type="AlphaFoldDB" id="A0A0R2AVA1"/>
<reference evidence="4 5" key="1">
    <citation type="journal article" date="2015" name="Genome Announc.">
        <title>Expanding the biotechnology potential of lactobacilli through comparative genomics of 213 strains and associated genera.</title>
        <authorList>
            <person name="Sun Z."/>
            <person name="Harris H.M."/>
            <person name="McCann A."/>
            <person name="Guo C."/>
            <person name="Argimon S."/>
            <person name="Zhang W."/>
            <person name="Yang X."/>
            <person name="Jeffery I.B."/>
            <person name="Cooney J.C."/>
            <person name="Kagawa T.F."/>
            <person name="Liu W."/>
            <person name="Song Y."/>
            <person name="Salvetti E."/>
            <person name="Wrobel A."/>
            <person name="Rasinkangas P."/>
            <person name="Parkhill J."/>
            <person name="Rea M.C."/>
            <person name="O'Sullivan O."/>
            <person name="Ritari J."/>
            <person name="Douillard F.P."/>
            <person name="Paul Ross R."/>
            <person name="Yang R."/>
            <person name="Briner A.E."/>
            <person name="Felis G.E."/>
            <person name="de Vos W.M."/>
            <person name="Barrangou R."/>
            <person name="Klaenhammer T.R."/>
            <person name="Caufield P.W."/>
            <person name="Cui Y."/>
            <person name="Zhang H."/>
            <person name="O'Toole P.W."/>
        </authorList>
    </citation>
    <scope>NUCLEOTIDE SEQUENCE [LARGE SCALE GENOMIC DNA]</scope>
    <source>
        <strain evidence="4 5">DSM 23927</strain>
    </source>
</reference>
<evidence type="ECO:0000256" key="2">
    <source>
        <dbReference type="SAM" id="Phobius"/>
    </source>
</evidence>
<proteinExistence type="inferred from homology"/>
<comment type="similarity">
    <text evidence="1">Belongs to the UPF0177 family.</text>
</comment>
<evidence type="ECO:0000259" key="3">
    <source>
        <dbReference type="Pfam" id="PF02517"/>
    </source>
</evidence>
<keyword evidence="5" id="KW-1185">Reference proteome</keyword>
<feature type="transmembrane region" description="Helical" evidence="2">
    <location>
        <begin position="151"/>
        <end position="168"/>
    </location>
</feature>
<feature type="transmembrane region" description="Helical" evidence="2">
    <location>
        <begin position="35"/>
        <end position="54"/>
    </location>
</feature>
<evidence type="ECO:0000256" key="1">
    <source>
        <dbReference type="ARBA" id="ARBA00009067"/>
    </source>
</evidence>
<keyword evidence="2" id="KW-0472">Membrane</keyword>
<dbReference type="PATRIC" id="fig|1423727.3.peg.1825"/>
<keyword evidence="2" id="KW-0812">Transmembrane</keyword>
<gene>
    <name evidence="4" type="ORF">FC34_GL001800</name>
</gene>
<sequence>MTLLMFGVYSLFAQTLVFLPGMVAAKNTDTTVPTAIVFIIVFGGLIYLLYSIAANWRRHDGELSPTNLTTNRVRLFLLMIVALIAIQFIGGLMTSTGITQEATNQKALLELSKQFPVALALIAVVGAPPVEEFIFRALLMNSFPDTSRTWRIVRVAVSAIVFGLVHAPTEPLNFLIYAGMGLVFAYTFERTGDIRYSIGLHFLNNFFALFI</sequence>
<dbReference type="STRING" id="1423727.FC34_GL001800"/>
<dbReference type="Pfam" id="PF02517">
    <property type="entry name" value="Rce1-like"/>
    <property type="match status" value="1"/>
</dbReference>
<feature type="domain" description="CAAX prenyl protease 2/Lysostaphin resistance protein A-like" evidence="3">
    <location>
        <begin position="115"/>
        <end position="207"/>
    </location>
</feature>
<dbReference type="InterPro" id="IPR052710">
    <property type="entry name" value="CAAX_protease"/>
</dbReference>
<keyword evidence="2" id="KW-1133">Transmembrane helix</keyword>
<feature type="transmembrane region" description="Helical" evidence="2">
    <location>
        <begin position="75"/>
        <end position="95"/>
    </location>
</feature>
<comment type="caution">
    <text evidence="4">The sequence shown here is derived from an EMBL/GenBank/DDBJ whole genome shotgun (WGS) entry which is preliminary data.</text>
</comment>
<accession>A0A0R2AVA1</accession>
<dbReference type="PANTHER" id="PTHR36435:SF1">
    <property type="entry name" value="CAAX AMINO TERMINAL PROTEASE FAMILY PROTEIN"/>
    <property type="match status" value="1"/>
</dbReference>
<protein>
    <recommendedName>
        <fullName evidence="3">CAAX prenyl protease 2/Lysostaphin resistance protein A-like domain-containing protein</fullName>
    </recommendedName>
</protein>
<dbReference type="GO" id="GO:0004175">
    <property type="term" value="F:endopeptidase activity"/>
    <property type="evidence" value="ECO:0007669"/>
    <property type="project" value="UniProtKB-ARBA"/>
</dbReference>
<dbReference type="Proteomes" id="UP000051672">
    <property type="component" value="Unassembled WGS sequence"/>
</dbReference>
<dbReference type="InterPro" id="IPR003675">
    <property type="entry name" value="Rce1/LyrA-like_dom"/>
</dbReference>
<name>A0A0R2AVA1_9LACO</name>
<evidence type="ECO:0000313" key="5">
    <source>
        <dbReference type="Proteomes" id="UP000051672"/>
    </source>
</evidence>
<dbReference type="PANTHER" id="PTHR36435">
    <property type="entry name" value="SLR1288 PROTEIN"/>
    <property type="match status" value="1"/>
</dbReference>
<dbReference type="GO" id="GO:0080120">
    <property type="term" value="P:CAAX-box protein maturation"/>
    <property type="evidence" value="ECO:0007669"/>
    <property type="project" value="UniProtKB-ARBA"/>
</dbReference>
<feature type="transmembrane region" description="Helical" evidence="2">
    <location>
        <begin position="115"/>
        <end position="139"/>
    </location>
</feature>
<feature type="transmembrane region" description="Helical" evidence="2">
    <location>
        <begin position="174"/>
        <end position="189"/>
    </location>
</feature>
<dbReference type="EMBL" id="AYZQ01000005">
    <property type="protein sequence ID" value="KRM71320.1"/>
    <property type="molecule type" value="Genomic_DNA"/>
</dbReference>
<evidence type="ECO:0000313" key="4">
    <source>
        <dbReference type="EMBL" id="KRM71320.1"/>
    </source>
</evidence>